<proteinExistence type="predicted"/>
<organism evidence="1 2">
    <name type="scientific">Phytophthora cactorum</name>
    <dbReference type="NCBI Taxonomy" id="29920"/>
    <lineage>
        <taxon>Eukaryota</taxon>
        <taxon>Sar</taxon>
        <taxon>Stramenopiles</taxon>
        <taxon>Oomycota</taxon>
        <taxon>Peronosporomycetes</taxon>
        <taxon>Peronosporales</taxon>
        <taxon>Peronosporaceae</taxon>
        <taxon>Phytophthora</taxon>
    </lineage>
</organism>
<evidence type="ECO:0000313" key="1">
    <source>
        <dbReference type="EMBL" id="KAG2965656.1"/>
    </source>
</evidence>
<sequence length="110" mass="12430">MKSCVTAELTEELGVHTAAAKLMRLEYQPDLQSVSEDHAVIEMDFSQNFTLPGVASTPSQWYFLSLVNVSVFGIYYANTGIQYNYVYDESVARKGTDEVSSMLYHLYIKL</sequence>
<comment type="caution">
    <text evidence="1">The sequence shown here is derived from an EMBL/GenBank/DDBJ whole genome shotgun (WGS) entry which is preliminary data.</text>
</comment>
<name>A0A8T1F5F5_9STRA</name>
<dbReference type="AlphaFoldDB" id="A0A8T1F5F5"/>
<gene>
    <name evidence="1" type="ORF">PC118_g19617</name>
</gene>
<dbReference type="PANTHER" id="PTHR34415">
    <property type="entry name" value="INTEGRASE CATALYTIC DOMAIN-CONTAINING PROTEIN"/>
    <property type="match status" value="1"/>
</dbReference>
<evidence type="ECO:0000313" key="2">
    <source>
        <dbReference type="Proteomes" id="UP000697107"/>
    </source>
</evidence>
<dbReference type="PANTHER" id="PTHR34415:SF1">
    <property type="entry name" value="INTEGRASE CATALYTIC DOMAIN-CONTAINING PROTEIN"/>
    <property type="match status" value="1"/>
</dbReference>
<accession>A0A8T1F5F5</accession>
<reference evidence="1" key="1">
    <citation type="submission" date="2018-10" db="EMBL/GenBank/DDBJ databases">
        <title>Effector identification in a new, highly contiguous assembly of the strawberry crown rot pathogen Phytophthora cactorum.</title>
        <authorList>
            <person name="Armitage A.D."/>
            <person name="Nellist C.F."/>
            <person name="Bates H."/>
            <person name="Vickerstaff R.J."/>
            <person name="Harrison R.J."/>
        </authorList>
    </citation>
    <scope>NUCLEOTIDE SEQUENCE</scope>
    <source>
        <strain evidence="1">P415</strain>
    </source>
</reference>
<dbReference type="Proteomes" id="UP000697107">
    <property type="component" value="Unassembled WGS sequence"/>
</dbReference>
<protein>
    <submittedName>
        <fullName evidence="1">Uncharacterized protein</fullName>
    </submittedName>
</protein>
<dbReference type="EMBL" id="RCML01001087">
    <property type="protein sequence ID" value="KAG2965656.1"/>
    <property type="molecule type" value="Genomic_DNA"/>
</dbReference>